<organism evidence="1 2">
    <name type="scientific">Oedothorax gibbosus</name>
    <dbReference type="NCBI Taxonomy" id="931172"/>
    <lineage>
        <taxon>Eukaryota</taxon>
        <taxon>Metazoa</taxon>
        <taxon>Ecdysozoa</taxon>
        <taxon>Arthropoda</taxon>
        <taxon>Chelicerata</taxon>
        <taxon>Arachnida</taxon>
        <taxon>Araneae</taxon>
        <taxon>Araneomorphae</taxon>
        <taxon>Entelegynae</taxon>
        <taxon>Araneoidea</taxon>
        <taxon>Linyphiidae</taxon>
        <taxon>Erigoninae</taxon>
        <taxon>Oedothorax</taxon>
    </lineage>
</organism>
<keyword evidence="2" id="KW-1185">Reference proteome</keyword>
<comment type="caution">
    <text evidence="1">The sequence shown here is derived from an EMBL/GenBank/DDBJ whole genome shotgun (WGS) entry which is preliminary data.</text>
</comment>
<dbReference type="EMBL" id="JAFNEN010000037">
    <property type="protein sequence ID" value="KAG8198658.1"/>
    <property type="molecule type" value="Genomic_DNA"/>
</dbReference>
<sequence>MKQGSTNKEQEEIDRQYILLRKKSNETEKHKFLLIDVDIIPGLNKKHVFSIENTLASKKHWAPWVGEKFDTITMGLLERTAKCF</sequence>
<proteinExistence type="predicted"/>
<protein>
    <submittedName>
        <fullName evidence="1">Uncharacterized protein</fullName>
    </submittedName>
</protein>
<gene>
    <name evidence="1" type="ORF">JTE90_015490</name>
</gene>
<name>A0AAV6VR15_9ARAC</name>
<dbReference type="AlphaFoldDB" id="A0AAV6VR15"/>
<dbReference type="Proteomes" id="UP000827092">
    <property type="component" value="Unassembled WGS sequence"/>
</dbReference>
<evidence type="ECO:0000313" key="1">
    <source>
        <dbReference type="EMBL" id="KAG8198658.1"/>
    </source>
</evidence>
<evidence type="ECO:0000313" key="2">
    <source>
        <dbReference type="Proteomes" id="UP000827092"/>
    </source>
</evidence>
<accession>A0AAV6VR15</accession>
<reference evidence="1 2" key="1">
    <citation type="journal article" date="2022" name="Nat. Ecol. Evol.">
        <title>A masculinizing supergene underlies an exaggerated male reproductive morph in a spider.</title>
        <authorList>
            <person name="Hendrickx F."/>
            <person name="De Corte Z."/>
            <person name="Sonet G."/>
            <person name="Van Belleghem S.M."/>
            <person name="Kostlbacher S."/>
            <person name="Vangestel C."/>
        </authorList>
    </citation>
    <scope>NUCLEOTIDE SEQUENCE [LARGE SCALE GENOMIC DNA]</scope>
    <source>
        <strain evidence="1">W744_W776</strain>
    </source>
</reference>